<organism evidence="5 6">
    <name type="scientific">Pelomonas dachongensis</name>
    <dbReference type="NCBI Taxonomy" id="3299029"/>
    <lineage>
        <taxon>Bacteria</taxon>
        <taxon>Pseudomonadati</taxon>
        <taxon>Pseudomonadota</taxon>
        <taxon>Betaproteobacteria</taxon>
        <taxon>Burkholderiales</taxon>
        <taxon>Sphaerotilaceae</taxon>
        <taxon>Roseateles</taxon>
    </lineage>
</organism>
<dbReference type="PANTHER" id="PTHR43140">
    <property type="entry name" value="TYPE-1 RESTRICTION ENZYME ECOKI SPECIFICITY PROTEIN"/>
    <property type="match status" value="1"/>
</dbReference>
<keyword evidence="6" id="KW-1185">Reference proteome</keyword>
<dbReference type="EMBL" id="JBIGHY010000005">
    <property type="protein sequence ID" value="MFG6415479.1"/>
    <property type="molecule type" value="Genomic_DNA"/>
</dbReference>
<dbReference type="SUPFAM" id="SSF116734">
    <property type="entry name" value="DNA methylase specificity domain"/>
    <property type="match status" value="2"/>
</dbReference>
<evidence type="ECO:0000313" key="5">
    <source>
        <dbReference type="EMBL" id="MFG6415479.1"/>
    </source>
</evidence>
<dbReference type="GO" id="GO:0004519">
    <property type="term" value="F:endonuclease activity"/>
    <property type="evidence" value="ECO:0007669"/>
    <property type="project" value="UniProtKB-KW"/>
</dbReference>
<dbReference type="EC" id="3.1.21.-" evidence="5"/>
<feature type="domain" description="Type I restriction modification DNA specificity" evidence="4">
    <location>
        <begin position="205"/>
        <end position="368"/>
    </location>
</feature>
<dbReference type="InterPro" id="IPR044946">
    <property type="entry name" value="Restrct_endonuc_typeI_TRD_sf"/>
</dbReference>
<dbReference type="InterPro" id="IPR000055">
    <property type="entry name" value="Restrct_endonuc_typeI_TRD"/>
</dbReference>
<keyword evidence="5" id="KW-0540">Nuclease</keyword>
<dbReference type="InterPro" id="IPR051212">
    <property type="entry name" value="Type-I_RE_S_subunit"/>
</dbReference>
<evidence type="ECO:0000313" key="6">
    <source>
        <dbReference type="Proteomes" id="UP001606300"/>
    </source>
</evidence>
<keyword evidence="3" id="KW-0238">DNA-binding</keyword>
<name>A0ABW7ERH9_9BURK</name>
<keyword evidence="2" id="KW-0680">Restriction system</keyword>
<evidence type="ECO:0000256" key="1">
    <source>
        <dbReference type="ARBA" id="ARBA00010923"/>
    </source>
</evidence>
<dbReference type="RefSeq" id="WP_394471538.1">
    <property type="nucleotide sequence ID" value="NZ_JBIGHY010000005.1"/>
</dbReference>
<dbReference type="Proteomes" id="UP001606300">
    <property type="component" value="Unassembled WGS sequence"/>
</dbReference>
<dbReference type="Gene3D" id="3.90.220.20">
    <property type="entry name" value="DNA methylase specificity domains"/>
    <property type="match status" value="2"/>
</dbReference>
<comment type="similarity">
    <text evidence="1">Belongs to the type-I restriction system S methylase family.</text>
</comment>
<evidence type="ECO:0000256" key="2">
    <source>
        <dbReference type="ARBA" id="ARBA00022747"/>
    </source>
</evidence>
<evidence type="ECO:0000259" key="4">
    <source>
        <dbReference type="Pfam" id="PF01420"/>
    </source>
</evidence>
<protein>
    <submittedName>
        <fullName evidence="5">Restriction endonuclease subunit S</fullName>
        <ecNumber evidence="5">3.1.21.-</ecNumber>
    </submittedName>
</protein>
<sequence length="440" mass="47940">MTEERPNSHWASVSLGDVVTLINGRAYKQPEMLPEGTPILRIQNLNGGSRWFYSNLALPAEKYCHPGDLLYAWSATFGPYIYSGPKAIFHYHIWNVLPSVAIDKRFAFYELLRVTDQIKSAAHGVAMPHITKAGMEAWPLLLPPLAEQRRIADKLDSVLARVDAVNTRLARVASMLKRFRQSVLAAASSGKLTEEWRGSNEPPLWEATTVGEVAAVGTGSTPLRSNSEFFAATGTPWVTSAATGQPVINSAGEYVTKAAIAAHRLKRYPIGTLVVAMYGEGKTRGQVSELGIEATVNQACAAVVVNESLMVRTFVKRALQANYMEMREMAEGGNQPNLNMAKVKGFTLPKPPLEEQAEIVRRVDLLFGYAERLEARLQAAQTTAERLTPALLAKAFRGELVPQDPNDEPASALLKRLAASCDATTAPVGGRRRKSSAEAG</sequence>
<comment type="caution">
    <text evidence="5">The sequence shown here is derived from an EMBL/GenBank/DDBJ whole genome shotgun (WGS) entry which is preliminary data.</text>
</comment>
<dbReference type="Pfam" id="PF01420">
    <property type="entry name" value="Methylase_S"/>
    <property type="match status" value="2"/>
</dbReference>
<dbReference type="PANTHER" id="PTHR43140:SF1">
    <property type="entry name" value="TYPE I RESTRICTION ENZYME ECOKI SPECIFICITY SUBUNIT"/>
    <property type="match status" value="1"/>
</dbReference>
<keyword evidence="5" id="KW-0378">Hydrolase</keyword>
<keyword evidence="5" id="KW-0255">Endonuclease</keyword>
<evidence type="ECO:0000256" key="3">
    <source>
        <dbReference type="ARBA" id="ARBA00023125"/>
    </source>
</evidence>
<accession>A0ABW7ERH9</accession>
<feature type="domain" description="Type I restriction modification DNA specificity" evidence="4">
    <location>
        <begin position="8"/>
        <end position="171"/>
    </location>
</feature>
<gene>
    <name evidence="5" type="ORF">ACG02S_16405</name>
</gene>
<proteinExistence type="inferred from homology"/>
<reference evidence="5 6" key="1">
    <citation type="submission" date="2024-09" db="EMBL/GenBank/DDBJ databases">
        <title>Novel species of the genus Pelomonas and Roseateles isolated from streams.</title>
        <authorList>
            <person name="Lu H."/>
        </authorList>
    </citation>
    <scope>NUCLEOTIDE SEQUENCE [LARGE SCALE GENOMIC DNA]</scope>
    <source>
        <strain evidence="5 6">DC23W</strain>
    </source>
</reference>
<dbReference type="GO" id="GO:0016787">
    <property type="term" value="F:hydrolase activity"/>
    <property type="evidence" value="ECO:0007669"/>
    <property type="project" value="UniProtKB-KW"/>
</dbReference>
<dbReference type="CDD" id="cd17254">
    <property type="entry name" value="RMtype1_S_FclI-TRD1-CR1_like"/>
    <property type="match status" value="1"/>
</dbReference>